<dbReference type="EnsemblMetazoa" id="CJA32663.1">
    <property type="protein sequence ID" value="CJA32663.1"/>
    <property type="gene ID" value="WBGene00208510"/>
</dbReference>
<dbReference type="Proteomes" id="UP000005237">
    <property type="component" value="Unassembled WGS sequence"/>
</dbReference>
<evidence type="ECO:0000313" key="2">
    <source>
        <dbReference type="Proteomes" id="UP000005237"/>
    </source>
</evidence>
<reference evidence="2" key="1">
    <citation type="submission" date="2010-08" db="EMBL/GenBank/DDBJ databases">
        <authorList>
            <consortium name="Caenorhabditis japonica Sequencing Consortium"/>
            <person name="Wilson R.K."/>
        </authorList>
    </citation>
    <scope>NUCLEOTIDE SEQUENCE [LARGE SCALE GENOMIC DNA]</scope>
    <source>
        <strain evidence="2">DF5081</strain>
    </source>
</reference>
<dbReference type="AlphaFoldDB" id="A0A8R1EC07"/>
<name>A0A8R1EC07_CAEJA</name>
<organism evidence="1 2">
    <name type="scientific">Caenorhabditis japonica</name>
    <dbReference type="NCBI Taxonomy" id="281687"/>
    <lineage>
        <taxon>Eukaryota</taxon>
        <taxon>Metazoa</taxon>
        <taxon>Ecdysozoa</taxon>
        <taxon>Nematoda</taxon>
        <taxon>Chromadorea</taxon>
        <taxon>Rhabditida</taxon>
        <taxon>Rhabditina</taxon>
        <taxon>Rhabditomorpha</taxon>
        <taxon>Rhabditoidea</taxon>
        <taxon>Rhabditidae</taxon>
        <taxon>Peloderinae</taxon>
        <taxon>Caenorhabditis</taxon>
    </lineage>
</organism>
<keyword evidence="2" id="KW-1185">Reference proteome</keyword>
<proteinExistence type="predicted"/>
<evidence type="ECO:0000313" key="1">
    <source>
        <dbReference type="EnsemblMetazoa" id="CJA32663.1"/>
    </source>
</evidence>
<reference evidence="1" key="2">
    <citation type="submission" date="2022-06" db="UniProtKB">
        <authorList>
            <consortium name="EnsemblMetazoa"/>
        </authorList>
    </citation>
    <scope>IDENTIFICATION</scope>
    <source>
        <strain evidence="1">DF5081</strain>
    </source>
</reference>
<accession>A0A8R1EC07</accession>
<protein>
    <submittedName>
        <fullName evidence="1">Uncharacterized protein</fullName>
    </submittedName>
</protein>
<sequence length="85" mass="9269">MARIRGRSVGSLASGGAFVEARLAVRRHGAVSWRIGWLIGVMEQIGGGSVGWLAPWSGLLAVWHSWFGVVKQLVGGMWRLVWTIL</sequence>